<comment type="caution">
    <text evidence="1">The sequence shown here is derived from an EMBL/GenBank/DDBJ whole genome shotgun (WGS) entry which is preliminary data.</text>
</comment>
<accession>A0A2W2BDV1</accession>
<protein>
    <submittedName>
        <fullName evidence="1">Uncharacterized protein</fullName>
    </submittedName>
</protein>
<name>A0A2W2BDV1_9BACT</name>
<dbReference type="RefSeq" id="WP_111000137.1">
    <property type="nucleotide sequence ID" value="NZ_QKTW01000022.1"/>
</dbReference>
<organism evidence="1 2">
    <name type="scientific">Taibaiella soli</name>
    <dbReference type="NCBI Taxonomy" id="1649169"/>
    <lineage>
        <taxon>Bacteria</taxon>
        <taxon>Pseudomonadati</taxon>
        <taxon>Bacteroidota</taxon>
        <taxon>Chitinophagia</taxon>
        <taxon>Chitinophagales</taxon>
        <taxon>Chitinophagaceae</taxon>
        <taxon>Taibaiella</taxon>
    </lineage>
</organism>
<sequence>MGKTVLLLLLVVISFSSYGQTKKSHSNVPRQRWVAFSANPVPVAPAPIPQKIDHGIAMVNRDFGMYIFADCTPVAPYDVLGAIKGPALSMGSGQYDELKKKLVARPKKHSPEADGIIFDRGWTWSEIKRPD</sequence>
<keyword evidence="2" id="KW-1185">Reference proteome</keyword>
<reference evidence="1 2" key="1">
    <citation type="submission" date="2018-06" db="EMBL/GenBank/DDBJ databases">
        <title>Mucibacter soli gen. nov., sp. nov., a new member of the family Chitinophagaceae producing mucin.</title>
        <authorList>
            <person name="Kim M.-K."/>
            <person name="Park S."/>
            <person name="Kim T.-S."/>
            <person name="Joung Y."/>
            <person name="Han J.-H."/>
            <person name="Kim S.B."/>
        </authorList>
    </citation>
    <scope>NUCLEOTIDE SEQUENCE [LARGE SCALE GENOMIC DNA]</scope>
    <source>
        <strain evidence="1 2">R1-15</strain>
    </source>
</reference>
<evidence type="ECO:0000313" key="2">
    <source>
        <dbReference type="Proteomes" id="UP000248745"/>
    </source>
</evidence>
<dbReference type="Proteomes" id="UP000248745">
    <property type="component" value="Unassembled WGS sequence"/>
</dbReference>
<evidence type="ECO:0000313" key="1">
    <source>
        <dbReference type="EMBL" id="PZF71766.1"/>
    </source>
</evidence>
<gene>
    <name evidence="1" type="ORF">DN068_17015</name>
</gene>
<dbReference type="AlphaFoldDB" id="A0A2W2BDV1"/>
<dbReference type="EMBL" id="QKTW01000022">
    <property type="protein sequence ID" value="PZF71766.1"/>
    <property type="molecule type" value="Genomic_DNA"/>
</dbReference>
<proteinExistence type="predicted"/>